<sequence length="651" mass="69660">MKLAAFRLCLPLALAALHGTGAAQDPGMMLVNFSVPVSVPGGAVARSRVAASVARWQGLGTQPATSLQTANVATYLARSGVFTAATAMTVAAAPIDVKEVLAAGTVSYLGNKVSLLSGKGSIALTNQAVTQNGFDSSPKLTVVMPLLERQSHFTIEVNSDLLTPDTGAPAEDDYRVVFDQIPADLQVSKTVTEGGKILLNFSTGNAAIKDEALSFELYRTFPALNPTVYGDEYLEQSYGAAVPPGGPLAKQVTVQNSSLRWTQIDSPFYPDRPARIVLNRPPLKDILAGFRLAQDVFKDPAQAISDGNLGRKNGYTPSNDTPLFRAIQTTGSCQANIVSVDGTDASHGAHGWVFGARAPCYNIPGWQHEGTDFHALPGQPIYAMLPGVVNSAHRLPGSSVRPGGAVEITLGRFTDASGYANDVVMRYLHLNSCRLQVRAGDTVKAGQLLGYVSSQGGGACNISFGPHFHLDVKVIRSRPATNTNVADYYFVDSMLFVNQVYHYLKNASTGGSTPPTNQAPTFTGWTLDRCVHAGQPGDVLLAGAGPHRCDLTIDTVPNGARAVRAEFSYELYYTGPDGHPVRVAVPDMDVWDARIASSPITFTTQGPHLHIQLPLSVRRRPDRVYTELRVIGRVYFDNRSSKSIVQAIQVK</sequence>
<feature type="signal peptide" evidence="1">
    <location>
        <begin position="1"/>
        <end position="23"/>
    </location>
</feature>
<dbReference type="Pfam" id="PF01551">
    <property type="entry name" value="Peptidase_M23"/>
    <property type="match status" value="1"/>
</dbReference>
<reference evidence="4 5" key="3">
    <citation type="submission" date="2020-08" db="EMBL/GenBank/DDBJ databases">
        <title>Genomic Encyclopedia of Type Strains, Phase IV (KMG-IV): sequencing the most valuable type-strain genomes for metagenomic binning, comparative biology and taxonomic classification.</title>
        <authorList>
            <person name="Goeker M."/>
        </authorList>
    </citation>
    <scope>NUCLEOTIDE SEQUENCE [LARGE SCALE GENOMIC DNA]</scope>
    <source>
        <strain evidence="4 5">DSM 27521</strain>
    </source>
</reference>
<evidence type="ECO:0000313" key="3">
    <source>
        <dbReference type="EMBL" id="GHF45188.1"/>
    </source>
</evidence>
<reference evidence="3" key="1">
    <citation type="journal article" date="2014" name="Int. J. Syst. Evol. Microbiol.">
        <title>Complete genome of a new Firmicutes species belonging to the dominant human colonic microbiota ('Ruminococcus bicirculans') reveals two chromosomes and a selective capacity to utilize plant glucans.</title>
        <authorList>
            <consortium name="NISC Comparative Sequencing Program"/>
            <person name="Wegmann U."/>
            <person name="Louis P."/>
            <person name="Goesmann A."/>
            <person name="Henrissat B."/>
            <person name="Duncan S.H."/>
            <person name="Flint H.J."/>
        </authorList>
    </citation>
    <scope>NUCLEOTIDE SEQUENCE</scope>
    <source>
        <strain evidence="3">CGMCC 1.18437</strain>
    </source>
</reference>
<dbReference type="Gene3D" id="2.70.70.10">
    <property type="entry name" value="Glucose Permease (Domain IIA)"/>
    <property type="match status" value="1"/>
</dbReference>
<dbReference type="InterPro" id="IPR050570">
    <property type="entry name" value="Cell_wall_metabolism_enzyme"/>
</dbReference>
<dbReference type="SUPFAM" id="SSF51261">
    <property type="entry name" value="Duplicated hybrid motif"/>
    <property type="match status" value="1"/>
</dbReference>
<evidence type="ECO:0000259" key="2">
    <source>
        <dbReference type="Pfam" id="PF01551"/>
    </source>
</evidence>
<feature type="chain" id="PRO_5031139414" evidence="1">
    <location>
        <begin position="24"/>
        <end position="651"/>
    </location>
</feature>
<dbReference type="InterPro" id="IPR011055">
    <property type="entry name" value="Dup_hybrid_motif"/>
</dbReference>
<name>A0A7W8KEL9_9DEIO</name>
<dbReference type="EMBL" id="BNAJ01000005">
    <property type="protein sequence ID" value="GHF45188.1"/>
    <property type="molecule type" value="Genomic_DNA"/>
</dbReference>
<feature type="domain" description="M23ase beta-sheet core" evidence="2">
    <location>
        <begin position="367"/>
        <end position="473"/>
    </location>
</feature>
<dbReference type="PANTHER" id="PTHR21666:SF270">
    <property type="entry name" value="MUREIN HYDROLASE ACTIVATOR ENVC"/>
    <property type="match status" value="1"/>
</dbReference>
<evidence type="ECO:0000313" key="5">
    <source>
        <dbReference type="Proteomes" id="UP000539473"/>
    </source>
</evidence>
<dbReference type="Proteomes" id="UP000539473">
    <property type="component" value="Unassembled WGS sequence"/>
</dbReference>
<dbReference type="Proteomes" id="UP000619376">
    <property type="component" value="Unassembled WGS sequence"/>
</dbReference>
<evidence type="ECO:0000313" key="4">
    <source>
        <dbReference type="EMBL" id="MBB5376765.1"/>
    </source>
</evidence>
<evidence type="ECO:0000313" key="6">
    <source>
        <dbReference type="Proteomes" id="UP000619376"/>
    </source>
</evidence>
<evidence type="ECO:0000256" key="1">
    <source>
        <dbReference type="SAM" id="SignalP"/>
    </source>
</evidence>
<dbReference type="InterPro" id="IPR016047">
    <property type="entry name" value="M23ase_b-sheet_dom"/>
</dbReference>
<dbReference type="CDD" id="cd12797">
    <property type="entry name" value="M23_peptidase"/>
    <property type="match status" value="1"/>
</dbReference>
<organism evidence="4 5">
    <name type="scientific">Deinococcus metalli</name>
    <dbReference type="NCBI Taxonomy" id="1141878"/>
    <lineage>
        <taxon>Bacteria</taxon>
        <taxon>Thermotogati</taxon>
        <taxon>Deinococcota</taxon>
        <taxon>Deinococci</taxon>
        <taxon>Deinococcales</taxon>
        <taxon>Deinococcaceae</taxon>
        <taxon>Deinococcus</taxon>
    </lineage>
</organism>
<keyword evidence="4" id="KW-0378">Hydrolase</keyword>
<reference evidence="3" key="4">
    <citation type="submission" date="2024-05" db="EMBL/GenBank/DDBJ databases">
        <authorList>
            <person name="Sun Q."/>
            <person name="Zhou Y."/>
        </authorList>
    </citation>
    <scope>NUCLEOTIDE SEQUENCE</scope>
    <source>
        <strain evidence="3">CGMCC 1.18437</strain>
    </source>
</reference>
<protein>
    <submittedName>
        <fullName evidence="4">Murein DD-endopeptidase MepM/ murein hydrolase activator NlpD</fullName>
    </submittedName>
</protein>
<keyword evidence="6" id="KW-1185">Reference proteome</keyword>
<dbReference type="GO" id="GO:0004222">
    <property type="term" value="F:metalloendopeptidase activity"/>
    <property type="evidence" value="ECO:0007669"/>
    <property type="project" value="TreeGrafter"/>
</dbReference>
<proteinExistence type="predicted"/>
<gene>
    <name evidence="3" type="ORF">GCM10017781_21940</name>
    <name evidence="4" type="ORF">HNQ07_002229</name>
</gene>
<dbReference type="EMBL" id="JACHFK010000005">
    <property type="protein sequence ID" value="MBB5376765.1"/>
    <property type="molecule type" value="Genomic_DNA"/>
</dbReference>
<comment type="caution">
    <text evidence="4">The sequence shown here is derived from an EMBL/GenBank/DDBJ whole genome shotgun (WGS) entry which is preliminary data.</text>
</comment>
<dbReference type="RefSeq" id="WP_184111721.1">
    <property type="nucleotide sequence ID" value="NZ_BNAJ01000005.1"/>
</dbReference>
<reference evidence="6" key="2">
    <citation type="journal article" date="2019" name="Int. J. Syst. Evol. Microbiol.">
        <title>The Global Catalogue of Microorganisms (GCM) 10K type strain sequencing project: providing services to taxonomists for standard genome sequencing and annotation.</title>
        <authorList>
            <consortium name="The Broad Institute Genomics Platform"/>
            <consortium name="The Broad Institute Genome Sequencing Center for Infectious Disease"/>
            <person name="Wu L."/>
            <person name="Ma J."/>
        </authorList>
    </citation>
    <scope>NUCLEOTIDE SEQUENCE [LARGE SCALE GENOMIC DNA]</scope>
    <source>
        <strain evidence="6">CGMCC 1.18437</strain>
    </source>
</reference>
<dbReference type="AlphaFoldDB" id="A0A7W8KEL9"/>
<accession>A0A7W8KEL9</accession>
<keyword evidence="1" id="KW-0732">Signal</keyword>
<dbReference type="PANTHER" id="PTHR21666">
    <property type="entry name" value="PEPTIDASE-RELATED"/>
    <property type="match status" value="1"/>
</dbReference>